<dbReference type="Proteomes" id="UP000274131">
    <property type="component" value="Unassembled WGS sequence"/>
</dbReference>
<gene>
    <name evidence="1" type="ORF">EVEC_LOCUS11316</name>
</gene>
<dbReference type="EMBL" id="UXUI01011876">
    <property type="protein sequence ID" value="VDD96565.1"/>
    <property type="molecule type" value="Genomic_DNA"/>
</dbReference>
<accession>A0A0N4VMC2</accession>
<evidence type="ECO:0000313" key="3">
    <source>
        <dbReference type="WBParaSite" id="EVEC_0001207301-mRNA-1"/>
    </source>
</evidence>
<proteinExistence type="predicted"/>
<evidence type="ECO:0000313" key="2">
    <source>
        <dbReference type="Proteomes" id="UP000274131"/>
    </source>
</evidence>
<dbReference type="AlphaFoldDB" id="A0A0N4VMC2"/>
<evidence type="ECO:0000313" key="1">
    <source>
        <dbReference type="EMBL" id="VDD96565.1"/>
    </source>
</evidence>
<organism evidence="3">
    <name type="scientific">Enterobius vermicularis</name>
    <name type="common">Human pinworm</name>
    <dbReference type="NCBI Taxonomy" id="51028"/>
    <lineage>
        <taxon>Eukaryota</taxon>
        <taxon>Metazoa</taxon>
        <taxon>Ecdysozoa</taxon>
        <taxon>Nematoda</taxon>
        <taxon>Chromadorea</taxon>
        <taxon>Rhabditida</taxon>
        <taxon>Spirurina</taxon>
        <taxon>Oxyuridomorpha</taxon>
        <taxon>Oxyuroidea</taxon>
        <taxon>Oxyuridae</taxon>
        <taxon>Enterobius</taxon>
    </lineage>
</organism>
<keyword evidence="2" id="KW-1185">Reference proteome</keyword>
<reference evidence="3" key="1">
    <citation type="submission" date="2017-02" db="UniProtKB">
        <authorList>
            <consortium name="WormBaseParasite"/>
        </authorList>
    </citation>
    <scope>IDENTIFICATION</scope>
</reference>
<dbReference type="WBParaSite" id="EVEC_0001207301-mRNA-1">
    <property type="protein sequence ID" value="EVEC_0001207301-mRNA-1"/>
    <property type="gene ID" value="EVEC_0001207301"/>
</dbReference>
<protein>
    <submittedName>
        <fullName evidence="3">C2 tensin-type domain-containing protein</fullName>
    </submittedName>
</protein>
<reference evidence="1 2" key="2">
    <citation type="submission" date="2018-10" db="EMBL/GenBank/DDBJ databases">
        <authorList>
            <consortium name="Pathogen Informatics"/>
        </authorList>
    </citation>
    <scope>NUCLEOTIDE SEQUENCE [LARGE SCALE GENOMIC DNA]</scope>
</reference>
<sequence>ARLVTVRSGSVFQDVVAGTFLRLRRLDGCGLGPKRIASFARGQLFDAGAFAGVRVQCSTISLLVGDERLSVQAELWDLSTEIQGSFTCSIFNVLFFGYRVMFSFNLEVKGGMLRLSINDCLTLSIEELVVLSGLKMKVVRYMHNDIHGGCKVQIIFWSCAGTALVG</sequence>
<name>A0A0N4VMC2_ENTVE</name>